<reference evidence="1" key="1">
    <citation type="submission" date="2021-06" db="EMBL/GenBank/DDBJ databases">
        <authorList>
            <person name="Kallberg Y."/>
            <person name="Tangrot J."/>
            <person name="Rosling A."/>
        </authorList>
    </citation>
    <scope>NUCLEOTIDE SEQUENCE</scope>
    <source>
        <strain evidence="1">CL356</strain>
    </source>
</reference>
<dbReference type="EMBL" id="CAJVPT010026528">
    <property type="protein sequence ID" value="CAG8679702.1"/>
    <property type="molecule type" value="Genomic_DNA"/>
</dbReference>
<evidence type="ECO:0000313" key="2">
    <source>
        <dbReference type="Proteomes" id="UP000789525"/>
    </source>
</evidence>
<name>A0ACA9NWT0_9GLOM</name>
<evidence type="ECO:0000313" key="1">
    <source>
        <dbReference type="EMBL" id="CAG8679702.1"/>
    </source>
</evidence>
<dbReference type="Proteomes" id="UP000789525">
    <property type="component" value="Unassembled WGS sequence"/>
</dbReference>
<sequence>MEETLQEDHQSTTTAIERTVLLNWIKLKLDDIATITITTPNILEKITMLKEEPLLATTIGRKNILLMNTEAHQKP</sequence>
<keyword evidence="2" id="KW-1185">Reference proteome</keyword>
<gene>
    <name evidence="1" type="ORF">ACOLOM_LOCUS9282</name>
</gene>
<proteinExistence type="predicted"/>
<comment type="caution">
    <text evidence="1">The sequence shown here is derived from an EMBL/GenBank/DDBJ whole genome shotgun (WGS) entry which is preliminary data.</text>
</comment>
<organism evidence="1 2">
    <name type="scientific">Acaulospora colombiana</name>
    <dbReference type="NCBI Taxonomy" id="27376"/>
    <lineage>
        <taxon>Eukaryota</taxon>
        <taxon>Fungi</taxon>
        <taxon>Fungi incertae sedis</taxon>
        <taxon>Mucoromycota</taxon>
        <taxon>Glomeromycotina</taxon>
        <taxon>Glomeromycetes</taxon>
        <taxon>Diversisporales</taxon>
        <taxon>Acaulosporaceae</taxon>
        <taxon>Acaulospora</taxon>
    </lineage>
</organism>
<protein>
    <submittedName>
        <fullName evidence="1">9117_t:CDS:1</fullName>
    </submittedName>
</protein>
<accession>A0ACA9NWT0</accession>
<feature type="non-terminal residue" evidence="1">
    <location>
        <position position="75"/>
    </location>
</feature>